<protein>
    <submittedName>
        <fullName evidence="2">Transporter</fullName>
    </submittedName>
</protein>
<reference evidence="2 3" key="1">
    <citation type="submission" date="2019-01" db="EMBL/GenBank/DDBJ databases">
        <title>Geovibrio thiophilus DSM 11263, complete genome.</title>
        <authorList>
            <person name="Spring S."/>
            <person name="Bunk B."/>
            <person name="Sproer C."/>
        </authorList>
    </citation>
    <scope>NUCLEOTIDE SEQUENCE [LARGE SCALE GENOMIC DNA]</scope>
    <source>
        <strain evidence="2 3">DSM 11263</strain>
    </source>
</reference>
<dbReference type="EMBL" id="CP035108">
    <property type="protein sequence ID" value="QAR33291.1"/>
    <property type="molecule type" value="Genomic_DNA"/>
</dbReference>
<accession>A0A410JZ17</accession>
<dbReference type="InterPro" id="IPR025737">
    <property type="entry name" value="FApF"/>
</dbReference>
<keyword evidence="1" id="KW-0732">Signal</keyword>
<dbReference type="Pfam" id="PF13557">
    <property type="entry name" value="Phenol_MetA_deg"/>
    <property type="match status" value="1"/>
</dbReference>
<feature type="signal peptide" evidence="1">
    <location>
        <begin position="1"/>
        <end position="34"/>
    </location>
</feature>
<evidence type="ECO:0000313" key="2">
    <source>
        <dbReference type="EMBL" id="QAR33291.1"/>
    </source>
</evidence>
<feature type="chain" id="PRO_5019291424" evidence="1">
    <location>
        <begin position="35"/>
        <end position="305"/>
    </location>
</feature>
<sequence length="305" mass="34416">MLARYMPITFIKIRKAVIVLLLLFLVSAFSPANAQDYALGSEGIKAASIPGPGFYYVMYNQYFSSDEFRDRSGDKIDNPPEIKTFANVHRFIWMTKKKILGADYGMNLIIPAVYVDIETAAGDDSEFNIGDTTIEPLTLAWHGKRYDAVFGAAMYLPTGEYDKSDLANTGNDHYTLMTTYGVTFYPDEDKLWSVSVLARHEKHFENRDLDITYGDDLNLEWGVGRTIGIFDAGLSGYAHWQITDDSGKDVSWDKSVHDRKFGIGPELNAFISQINGQVKIKYYKEFSTEDSTEGNALWLTFSTKL</sequence>
<keyword evidence="3" id="KW-1185">Reference proteome</keyword>
<dbReference type="RefSeq" id="WP_128466577.1">
    <property type="nucleotide sequence ID" value="NZ_CP035108.1"/>
</dbReference>
<evidence type="ECO:0000256" key="1">
    <source>
        <dbReference type="SAM" id="SignalP"/>
    </source>
</evidence>
<dbReference type="AlphaFoldDB" id="A0A410JZ17"/>
<gene>
    <name evidence="2" type="ORF">EP073_07725</name>
</gene>
<organism evidence="2 3">
    <name type="scientific">Geovibrio thiophilus</name>
    <dbReference type="NCBI Taxonomy" id="139438"/>
    <lineage>
        <taxon>Bacteria</taxon>
        <taxon>Pseudomonadati</taxon>
        <taxon>Deferribacterota</taxon>
        <taxon>Deferribacteres</taxon>
        <taxon>Deferribacterales</taxon>
        <taxon>Geovibrionaceae</taxon>
        <taxon>Geovibrio</taxon>
    </lineage>
</organism>
<evidence type="ECO:0000313" key="3">
    <source>
        <dbReference type="Proteomes" id="UP000287502"/>
    </source>
</evidence>
<dbReference type="KEGG" id="gtl:EP073_07725"/>
<name>A0A410JZ17_9BACT</name>
<proteinExistence type="predicted"/>
<dbReference type="OrthoDB" id="9798341at2"/>
<dbReference type="Proteomes" id="UP000287502">
    <property type="component" value="Chromosome"/>
</dbReference>